<accession>A0ABR6NCX7</accession>
<dbReference type="Gene3D" id="3.40.50.1820">
    <property type="entry name" value="alpha/beta hydrolase"/>
    <property type="match status" value="1"/>
</dbReference>
<keyword evidence="3" id="KW-1185">Reference proteome</keyword>
<gene>
    <name evidence="2" type="ORF">HNP60_000506</name>
</gene>
<organism evidence="2 3">
    <name type="scientific">Sphingobium lignivorans</name>
    <dbReference type="NCBI Taxonomy" id="2735886"/>
    <lineage>
        <taxon>Bacteria</taxon>
        <taxon>Pseudomonadati</taxon>
        <taxon>Pseudomonadota</taxon>
        <taxon>Alphaproteobacteria</taxon>
        <taxon>Sphingomonadales</taxon>
        <taxon>Sphingomonadaceae</taxon>
        <taxon>Sphingobium</taxon>
    </lineage>
</organism>
<feature type="domain" description="Dienelactone hydrolase" evidence="1">
    <location>
        <begin position="22"/>
        <end position="236"/>
    </location>
</feature>
<reference evidence="2 3" key="1">
    <citation type="submission" date="2020-08" db="EMBL/GenBank/DDBJ databases">
        <title>Exploring microbial biodiversity for novel pathways involved in the catabolism of aromatic compounds derived from lignin.</title>
        <authorList>
            <person name="Elkins J."/>
        </authorList>
    </citation>
    <scope>NUCLEOTIDE SEQUENCE [LARGE SCALE GENOMIC DNA]</scope>
    <source>
        <strain evidence="2 3">B1D3A</strain>
    </source>
</reference>
<keyword evidence="2" id="KW-0378">Hydrolase</keyword>
<evidence type="ECO:0000313" key="2">
    <source>
        <dbReference type="EMBL" id="MBB5984532.1"/>
    </source>
</evidence>
<protein>
    <submittedName>
        <fullName evidence="2">Dienelactone hydrolase</fullName>
    </submittedName>
</protein>
<dbReference type="RefSeq" id="WP_184149798.1">
    <property type="nucleotide sequence ID" value="NZ_JACHKA010000001.1"/>
</dbReference>
<dbReference type="EMBL" id="JACHKA010000001">
    <property type="protein sequence ID" value="MBB5984532.1"/>
    <property type="molecule type" value="Genomic_DNA"/>
</dbReference>
<dbReference type="PANTHER" id="PTHR22946">
    <property type="entry name" value="DIENELACTONE HYDROLASE DOMAIN-CONTAINING PROTEIN-RELATED"/>
    <property type="match status" value="1"/>
</dbReference>
<evidence type="ECO:0000313" key="3">
    <source>
        <dbReference type="Proteomes" id="UP001138540"/>
    </source>
</evidence>
<dbReference type="Proteomes" id="UP001138540">
    <property type="component" value="Unassembled WGS sequence"/>
</dbReference>
<sequence>MAITRTVHIHEGPGGPFESMFVGDTAAGTQPGILLFPNFFGAKEWDFAKAETLAALGYKVLVVDYYGQGKRGTDMESSGKLLHDFMADRMAVKTRLLDALAELKGLPGVDTGRLGAIGFCAGGKCVLDLARAGADIKAGVSFHGVYDAPPFPNAPITASLMICDGWNDNLCPPEAKTALCKELAEADVDFQFITYSRTGHAFTADDVPLNADRSFGFQPDTNRRSWAAATGFLGEMLGLTDS</sequence>
<evidence type="ECO:0000259" key="1">
    <source>
        <dbReference type="Pfam" id="PF01738"/>
    </source>
</evidence>
<comment type="caution">
    <text evidence="2">The sequence shown here is derived from an EMBL/GenBank/DDBJ whole genome shotgun (WGS) entry which is preliminary data.</text>
</comment>
<proteinExistence type="predicted"/>
<name>A0ABR6NCX7_9SPHN</name>
<dbReference type="InterPro" id="IPR002925">
    <property type="entry name" value="Dienelactn_hydro"/>
</dbReference>
<dbReference type="SUPFAM" id="SSF53474">
    <property type="entry name" value="alpha/beta-Hydrolases"/>
    <property type="match status" value="1"/>
</dbReference>
<dbReference type="Pfam" id="PF01738">
    <property type="entry name" value="DLH"/>
    <property type="match status" value="1"/>
</dbReference>
<dbReference type="InterPro" id="IPR050261">
    <property type="entry name" value="FrsA_esterase"/>
</dbReference>
<dbReference type="PANTHER" id="PTHR22946:SF0">
    <property type="entry name" value="DIENELACTONE HYDROLASE DOMAIN-CONTAINING PROTEIN"/>
    <property type="match status" value="1"/>
</dbReference>
<dbReference type="InterPro" id="IPR029058">
    <property type="entry name" value="AB_hydrolase_fold"/>
</dbReference>
<dbReference type="GO" id="GO:0016787">
    <property type="term" value="F:hydrolase activity"/>
    <property type="evidence" value="ECO:0007669"/>
    <property type="project" value="UniProtKB-KW"/>
</dbReference>